<proteinExistence type="predicted"/>
<dbReference type="Proteomes" id="UP001152649">
    <property type="component" value="Unassembled WGS sequence"/>
</dbReference>
<keyword evidence="2" id="KW-1185">Reference proteome</keyword>
<reference evidence="1" key="1">
    <citation type="submission" date="2021-07" db="EMBL/GenBank/DDBJ databases">
        <authorList>
            <person name="Branca A.L. A."/>
        </authorList>
    </citation>
    <scope>NUCLEOTIDE SEQUENCE</scope>
</reference>
<name>A0A9W4J6K7_9EURO</name>
<gene>
    <name evidence="1" type="ORF">PSALAMII_LOCUS4887</name>
</gene>
<organism evidence="1 2">
    <name type="scientific">Penicillium salamii</name>
    <dbReference type="NCBI Taxonomy" id="1612424"/>
    <lineage>
        <taxon>Eukaryota</taxon>
        <taxon>Fungi</taxon>
        <taxon>Dikarya</taxon>
        <taxon>Ascomycota</taxon>
        <taxon>Pezizomycotina</taxon>
        <taxon>Eurotiomycetes</taxon>
        <taxon>Eurotiomycetidae</taxon>
        <taxon>Eurotiales</taxon>
        <taxon>Aspergillaceae</taxon>
        <taxon>Penicillium</taxon>
    </lineage>
</organism>
<dbReference type="OrthoDB" id="4370453at2759"/>
<evidence type="ECO:0000313" key="1">
    <source>
        <dbReference type="EMBL" id="CAG8372596.1"/>
    </source>
</evidence>
<comment type="caution">
    <text evidence="1">The sequence shown here is derived from an EMBL/GenBank/DDBJ whole genome shotgun (WGS) entry which is preliminary data.</text>
</comment>
<sequence>MVQDKVSEDANIVGVAERLDTLLLNFKNLNSAQWGSLENEAVIAVFSLLYCCIMECYELKPTPLAISSVCDQFDTCNLTLQCVYDTAMMDLNYRRWASSQQRKTAEAIDQMNKKANYRDDMKQTGPAVYYSRALLDLLRKDCV</sequence>
<dbReference type="EMBL" id="CAJVPG010000206">
    <property type="protein sequence ID" value="CAG8372596.1"/>
    <property type="molecule type" value="Genomic_DNA"/>
</dbReference>
<protein>
    <submittedName>
        <fullName evidence="1">Uncharacterized protein</fullName>
    </submittedName>
</protein>
<dbReference type="AlphaFoldDB" id="A0A9W4J6K7"/>
<accession>A0A9W4J6K7</accession>
<evidence type="ECO:0000313" key="2">
    <source>
        <dbReference type="Proteomes" id="UP001152649"/>
    </source>
</evidence>